<evidence type="ECO:0000256" key="1">
    <source>
        <dbReference type="SAM" id="MobiDB-lite"/>
    </source>
</evidence>
<sequence>MAFDHVEAPRSELRYIKTLCLAKHYRQCIRACRKLLEATQASPSHTKLFCNFYLGLGHDEIARLMLELSPAKIPCFDQAERFYAEALCALPAIDEQIRLGTVTPRVEHDPFFEGPAAAASTRTPEQIAHDSYYKFASPSPSPRGQLRDRNLSIQSSQSVSRDTSGSDLTDVESHSSFDQIVTPTKLAGCNLRRSATPEEPLRQTIDLPSNSTSHAVLERELSTLSLLEDSPPRKPSGLPRTTSTISDIRQLHRTEDINDQQQLLSPPRQISRPRSEQQRLLRPIRMGSPAKAYQLPARLSQLSGNTLGTSSTLPKLKTEDLHRKTWPALPNDSRNMTPTFSEDSPVSPVSPVSPLGYEGDLSEVTTTSPVSPATPERHFSPDEALRLVAEESEKKEEEVEEEEVDQQPVASHHVEAMERQIRRHIAMLDIIKRQTLAVQAARAAERPKSLTSLAPLSRPGSSSSSNHDSVMSAENKRFMPRSKSLRMEQEKDTPEQRRKRLEAGRARRWERPRFDAQRYVDLADQALAEL</sequence>
<protein>
    <submittedName>
        <fullName evidence="2">Uncharacterized protein</fullName>
    </submittedName>
</protein>
<feature type="region of interest" description="Disordered" evidence="1">
    <location>
        <begin position="444"/>
        <end position="507"/>
    </location>
</feature>
<organism evidence="2 3">
    <name type="scientific">Teratosphaeria nubilosa</name>
    <dbReference type="NCBI Taxonomy" id="161662"/>
    <lineage>
        <taxon>Eukaryota</taxon>
        <taxon>Fungi</taxon>
        <taxon>Dikarya</taxon>
        <taxon>Ascomycota</taxon>
        <taxon>Pezizomycotina</taxon>
        <taxon>Dothideomycetes</taxon>
        <taxon>Dothideomycetidae</taxon>
        <taxon>Mycosphaerellales</taxon>
        <taxon>Teratosphaeriaceae</taxon>
        <taxon>Teratosphaeria</taxon>
    </lineage>
</organism>
<feature type="region of interest" description="Disordered" evidence="1">
    <location>
        <begin position="325"/>
        <end position="412"/>
    </location>
</feature>
<keyword evidence="3" id="KW-1185">Reference proteome</keyword>
<feature type="compositionally biased region" description="Polar residues" evidence="1">
    <location>
        <begin position="332"/>
        <end position="342"/>
    </location>
</feature>
<feature type="compositionally biased region" description="Basic and acidic residues" evidence="1">
    <location>
        <begin position="485"/>
        <end position="507"/>
    </location>
</feature>
<evidence type="ECO:0000313" key="2">
    <source>
        <dbReference type="EMBL" id="KAF2763725.1"/>
    </source>
</evidence>
<feature type="region of interest" description="Disordered" evidence="1">
    <location>
        <begin position="253"/>
        <end position="276"/>
    </location>
</feature>
<accession>A0A6G1KSY9</accession>
<reference evidence="2" key="1">
    <citation type="journal article" date="2020" name="Stud. Mycol.">
        <title>101 Dothideomycetes genomes: a test case for predicting lifestyles and emergence of pathogens.</title>
        <authorList>
            <person name="Haridas S."/>
            <person name="Albert R."/>
            <person name="Binder M."/>
            <person name="Bloem J."/>
            <person name="Labutti K."/>
            <person name="Salamov A."/>
            <person name="Andreopoulos B."/>
            <person name="Baker S."/>
            <person name="Barry K."/>
            <person name="Bills G."/>
            <person name="Bluhm B."/>
            <person name="Cannon C."/>
            <person name="Castanera R."/>
            <person name="Culley D."/>
            <person name="Daum C."/>
            <person name="Ezra D."/>
            <person name="Gonzalez J."/>
            <person name="Henrissat B."/>
            <person name="Kuo A."/>
            <person name="Liang C."/>
            <person name="Lipzen A."/>
            <person name="Lutzoni F."/>
            <person name="Magnuson J."/>
            <person name="Mondo S."/>
            <person name="Nolan M."/>
            <person name="Ohm R."/>
            <person name="Pangilinan J."/>
            <person name="Park H.-J."/>
            <person name="Ramirez L."/>
            <person name="Alfaro M."/>
            <person name="Sun H."/>
            <person name="Tritt A."/>
            <person name="Yoshinaga Y."/>
            <person name="Zwiers L.-H."/>
            <person name="Turgeon B."/>
            <person name="Goodwin S."/>
            <person name="Spatafora J."/>
            <person name="Crous P."/>
            <person name="Grigoriev I."/>
        </authorList>
    </citation>
    <scope>NUCLEOTIDE SEQUENCE</scope>
    <source>
        <strain evidence="2">CBS 116005</strain>
    </source>
</reference>
<dbReference type="AlphaFoldDB" id="A0A6G1KSY9"/>
<feature type="region of interest" description="Disordered" evidence="1">
    <location>
        <begin position="133"/>
        <end position="179"/>
    </location>
</feature>
<dbReference type="EMBL" id="ML995970">
    <property type="protein sequence ID" value="KAF2763725.1"/>
    <property type="molecule type" value="Genomic_DNA"/>
</dbReference>
<feature type="compositionally biased region" description="Polar residues" evidence="1">
    <location>
        <begin position="151"/>
        <end position="167"/>
    </location>
</feature>
<gene>
    <name evidence="2" type="ORF">EJ03DRAFT_332489</name>
</gene>
<feature type="region of interest" description="Disordered" evidence="1">
    <location>
        <begin position="192"/>
        <end position="216"/>
    </location>
</feature>
<feature type="compositionally biased region" description="Low complexity" evidence="1">
    <location>
        <begin position="344"/>
        <end position="354"/>
    </location>
</feature>
<proteinExistence type="predicted"/>
<feature type="compositionally biased region" description="Low complexity" evidence="1">
    <location>
        <begin position="362"/>
        <end position="374"/>
    </location>
</feature>
<dbReference type="OrthoDB" id="3641178at2759"/>
<feature type="region of interest" description="Disordered" evidence="1">
    <location>
        <begin position="227"/>
        <end position="246"/>
    </location>
</feature>
<feature type="compositionally biased region" description="Low complexity" evidence="1">
    <location>
        <begin position="456"/>
        <end position="473"/>
    </location>
</feature>
<evidence type="ECO:0000313" key="3">
    <source>
        <dbReference type="Proteomes" id="UP000799436"/>
    </source>
</evidence>
<name>A0A6G1KSY9_9PEZI</name>
<dbReference type="Proteomes" id="UP000799436">
    <property type="component" value="Unassembled WGS sequence"/>
</dbReference>
<feature type="compositionally biased region" description="Basic and acidic residues" evidence="1">
    <location>
        <begin position="375"/>
        <end position="397"/>
    </location>
</feature>